<dbReference type="AlphaFoldDB" id="G8UL75"/>
<dbReference type="GeneID" id="34759431"/>
<evidence type="ECO:0000313" key="3">
    <source>
        <dbReference type="Proteomes" id="UP000005436"/>
    </source>
</evidence>
<dbReference type="InterPro" id="IPR021428">
    <property type="entry name" value="DUF3078"/>
</dbReference>
<dbReference type="Proteomes" id="UP000005436">
    <property type="component" value="Chromosome"/>
</dbReference>
<name>G8UL75_TANFA</name>
<dbReference type="RefSeq" id="WP_014225694.1">
    <property type="nucleotide sequence ID" value="NC_016610.1"/>
</dbReference>
<feature type="chain" id="PRO_5003517616" description="DUF3078 domain-containing protein" evidence="1">
    <location>
        <begin position="20"/>
        <end position="293"/>
    </location>
</feature>
<evidence type="ECO:0000256" key="1">
    <source>
        <dbReference type="SAM" id="SignalP"/>
    </source>
</evidence>
<dbReference type="HOGENOM" id="CLU_057100_1_1_10"/>
<dbReference type="PATRIC" id="fig|203275.8.peg.2174"/>
<evidence type="ECO:0000313" key="2">
    <source>
        <dbReference type="EMBL" id="AEW21865.1"/>
    </source>
</evidence>
<dbReference type="KEGG" id="tfo:BFO_2552"/>
<reference evidence="3" key="1">
    <citation type="submission" date="2011-12" db="EMBL/GenBank/DDBJ databases">
        <title>Complete sequence of Tannerella forsythia ATCC 43037.</title>
        <authorList>
            <person name="Dewhirst F."/>
            <person name="Tanner A."/>
            <person name="Izard J."/>
            <person name="Brinkac L."/>
            <person name="Durkin A.S."/>
            <person name="Hostetler J."/>
            <person name="Shetty J."/>
            <person name="Torralba M."/>
            <person name="Gill S."/>
            <person name="Nelson K."/>
        </authorList>
    </citation>
    <scope>NUCLEOTIDE SEQUENCE [LARGE SCALE GENOMIC DNA]</scope>
    <source>
        <strain evidence="3">ATCC 43037 / JCM 10827 / CCUG 33226 / KCTC 5666 / FDC 338</strain>
    </source>
</reference>
<gene>
    <name evidence="2" type="ordered locus">BFO_2552</name>
</gene>
<protein>
    <recommendedName>
        <fullName evidence="4">DUF3078 domain-containing protein</fullName>
    </recommendedName>
</protein>
<keyword evidence="1" id="KW-0732">Signal</keyword>
<evidence type="ECO:0008006" key="4">
    <source>
        <dbReference type="Google" id="ProtNLM"/>
    </source>
</evidence>
<dbReference type="STRING" id="203275.BFO_2552"/>
<dbReference type="eggNOG" id="COG3137">
    <property type="taxonomic scope" value="Bacteria"/>
</dbReference>
<keyword evidence="3" id="KW-1185">Reference proteome</keyword>
<sequence length="293" mass="32971">MKKTLFVVVAVACAASVVAQDVPKDTSYWKKSGSSSLTFGQTSFTNWAAGGNNSVSVLASFAGKLGYEKDPWMWDNSVDLGYGLSYQGSDQIKNDDHIDLATRLGYKASSLWAYAAELNFKSQFYKGYGKYPVEDETKYISKFMAPGYLISSVGVNYTHPREDFKVLLSPMSEKMTFVTDRRLSDEGTYGVDQGKKVFAEFGALAKATYSKKFTENVLFGTELLLTSAYRTFGNVDMDWRLSLDWKLNKYFTFKANTYLLYDDDIKFVDKDGTRKGPRVQFKEVIGLGFGYIF</sequence>
<feature type="signal peptide" evidence="1">
    <location>
        <begin position="1"/>
        <end position="19"/>
    </location>
</feature>
<proteinExistence type="predicted"/>
<organism evidence="2 3">
    <name type="scientific">Tannerella forsythia (strain ATCC 43037 / JCM 10827 / CCUG 21028 A / KCTC 5666 / FDC 338)</name>
    <name type="common">Bacteroides forsythus</name>
    <dbReference type="NCBI Taxonomy" id="203275"/>
    <lineage>
        <taxon>Bacteria</taxon>
        <taxon>Pseudomonadati</taxon>
        <taxon>Bacteroidota</taxon>
        <taxon>Bacteroidia</taxon>
        <taxon>Bacteroidales</taxon>
        <taxon>Tannerellaceae</taxon>
        <taxon>Tannerella</taxon>
    </lineage>
</organism>
<dbReference type="EMBL" id="CP003191">
    <property type="protein sequence ID" value="AEW21865.1"/>
    <property type="molecule type" value="Genomic_DNA"/>
</dbReference>
<accession>G8UL75</accession>
<dbReference type="Pfam" id="PF11276">
    <property type="entry name" value="DUF3078"/>
    <property type="match status" value="1"/>
</dbReference>